<dbReference type="GO" id="GO:0005524">
    <property type="term" value="F:ATP binding"/>
    <property type="evidence" value="ECO:0007669"/>
    <property type="project" value="UniProtKB-KW"/>
</dbReference>
<evidence type="ECO:0000313" key="9">
    <source>
        <dbReference type="EMBL" id="KAF9500811.1"/>
    </source>
</evidence>
<evidence type="ECO:0000256" key="7">
    <source>
        <dbReference type="ARBA" id="ARBA00022840"/>
    </source>
</evidence>
<dbReference type="GO" id="GO:0005634">
    <property type="term" value="C:nucleus"/>
    <property type="evidence" value="ECO:0007669"/>
    <property type="project" value="TreeGrafter"/>
</dbReference>
<keyword evidence="5 8" id="KW-0547">Nucleotide-binding</keyword>
<comment type="catalytic activity">
    <reaction evidence="1 8">
        <text>1D-myo-inositol 1,3,4,5,6-pentakisphosphate + ATP = 1D-myo-inositol hexakisphosphate + ADP + H(+)</text>
        <dbReference type="Rhea" id="RHEA:20313"/>
        <dbReference type="ChEBI" id="CHEBI:15378"/>
        <dbReference type="ChEBI" id="CHEBI:30616"/>
        <dbReference type="ChEBI" id="CHEBI:57733"/>
        <dbReference type="ChEBI" id="CHEBI:58130"/>
        <dbReference type="ChEBI" id="CHEBI:456216"/>
        <dbReference type="EC" id="2.7.1.158"/>
    </reaction>
</comment>
<evidence type="ECO:0000256" key="4">
    <source>
        <dbReference type="ARBA" id="ARBA00022679"/>
    </source>
</evidence>
<gene>
    <name evidence="9" type="ORF">BDN71DRAFT_1439661</name>
</gene>
<dbReference type="EC" id="2.7.1.158" evidence="2 8"/>
<comment type="caution">
    <text evidence="9">The sequence shown here is derived from an EMBL/GenBank/DDBJ whole genome shotgun (WGS) entry which is preliminary data.</text>
</comment>
<reference evidence="9" key="1">
    <citation type="submission" date="2020-11" db="EMBL/GenBank/DDBJ databases">
        <authorList>
            <consortium name="DOE Joint Genome Institute"/>
            <person name="Ahrendt S."/>
            <person name="Riley R."/>
            <person name="Andreopoulos W."/>
            <person name="Labutti K."/>
            <person name="Pangilinan J."/>
            <person name="Ruiz-Duenas F.J."/>
            <person name="Barrasa J.M."/>
            <person name="Sanchez-Garcia M."/>
            <person name="Camarero S."/>
            <person name="Miyauchi S."/>
            <person name="Serrano A."/>
            <person name="Linde D."/>
            <person name="Babiker R."/>
            <person name="Drula E."/>
            <person name="Ayuso-Fernandez I."/>
            <person name="Pacheco R."/>
            <person name="Padilla G."/>
            <person name="Ferreira P."/>
            <person name="Barriuso J."/>
            <person name="Kellner H."/>
            <person name="Castanera R."/>
            <person name="Alfaro M."/>
            <person name="Ramirez L."/>
            <person name="Pisabarro A.G."/>
            <person name="Kuo A."/>
            <person name="Tritt A."/>
            <person name="Lipzen A."/>
            <person name="He G."/>
            <person name="Yan M."/>
            <person name="Ng V."/>
            <person name="Cullen D."/>
            <person name="Martin F."/>
            <person name="Rosso M.-N."/>
            <person name="Henrissat B."/>
            <person name="Hibbett D."/>
            <person name="Martinez A.T."/>
            <person name="Grigoriev I.V."/>
        </authorList>
    </citation>
    <scope>NUCLEOTIDE SEQUENCE</scope>
    <source>
        <strain evidence="9">ATCC 90797</strain>
    </source>
</reference>
<dbReference type="Gene3D" id="3.30.200.110">
    <property type="entry name" value="Inositol-pentakisphosphate 2-kinase, N-lobe"/>
    <property type="match status" value="1"/>
</dbReference>
<evidence type="ECO:0000256" key="6">
    <source>
        <dbReference type="ARBA" id="ARBA00022777"/>
    </source>
</evidence>
<keyword evidence="10" id="KW-1185">Reference proteome</keyword>
<evidence type="ECO:0000256" key="8">
    <source>
        <dbReference type="RuleBase" id="RU364126"/>
    </source>
</evidence>
<dbReference type="PANTHER" id="PTHR14456:SF2">
    <property type="entry name" value="INOSITOL-PENTAKISPHOSPHATE 2-KINASE"/>
    <property type="match status" value="1"/>
</dbReference>
<dbReference type="Proteomes" id="UP000807025">
    <property type="component" value="Unassembled WGS sequence"/>
</dbReference>
<dbReference type="Pfam" id="PF06090">
    <property type="entry name" value="Ins_P5_2-kin"/>
    <property type="match status" value="1"/>
</dbReference>
<organism evidence="9 10">
    <name type="scientific">Pleurotus eryngii</name>
    <name type="common">Boletus of the steppes</name>
    <dbReference type="NCBI Taxonomy" id="5323"/>
    <lineage>
        <taxon>Eukaryota</taxon>
        <taxon>Fungi</taxon>
        <taxon>Dikarya</taxon>
        <taxon>Basidiomycota</taxon>
        <taxon>Agaricomycotina</taxon>
        <taxon>Agaricomycetes</taxon>
        <taxon>Agaricomycetidae</taxon>
        <taxon>Agaricales</taxon>
        <taxon>Pleurotineae</taxon>
        <taxon>Pleurotaceae</taxon>
        <taxon>Pleurotus</taxon>
    </lineage>
</organism>
<protein>
    <recommendedName>
        <fullName evidence="3 8">Inositol-pentakisphosphate 2-kinase</fullName>
        <ecNumber evidence="2 8">2.7.1.158</ecNumber>
    </recommendedName>
</protein>
<dbReference type="InterPro" id="IPR009286">
    <property type="entry name" value="Ins_P5_2-kin"/>
</dbReference>
<dbReference type="GO" id="GO:0032958">
    <property type="term" value="P:inositol phosphate biosynthetic process"/>
    <property type="evidence" value="ECO:0007669"/>
    <property type="project" value="TreeGrafter"/>
</dbReference>
<evidence type="ECO:0000313" key="10">
    <source>
        <dbReference type="Proteomes" id="UP000807025"/>
    </source>
</evidence>
<evidence type="ECO:0000256" key="3">
    <source>
        <dbReference type="ARBA" id="ARBA00014846"/>
    </source>
</evidence>
<dbReference type="AlphaFoldDB" id="A0A9P6DBT0"/>
<dbReference type="GO" id="GO:0035299">
    <property type="term" value="F:inositol-1,3,4,5,6-pentakisphosphate 2-kinase activity"/>
    <property type="evidence" value="ECO:0007669"/>
    <property type="project" value="UniProtKB-EC"/>
</dbReference>
<keyword evidence="6 8" id="KW-0418">Kinase</keyword>
<dbReference type="OrthoDB" id="272370at2759"/>
<keyword evidence="4 8" id="KW-0808">Transferase</keyword>
<name>A0A9P6DBT0_PLEER</name>
<comment type="domain">
    <text evidence="8">The EXKPK motif is conserved in inositol-pentakisphosphate 2-kinases of both family 1 and 2.</text>
</comment>
<dbReference type="EMBL" id="MU154525">
    <property type="protein sequence ID" value="KAF9500811.1"/>
    <property type="molecule type" value="Genomic_DNA"/>
</dbReference>
<accession>A0A9P6DBT0</accession>
<evidence type="ECO:0000256" key="5">
    <source>
        <dbReference type="ARBA" id="ARBA00022741"/>
    </source>
</evidence>
<dbReference type="PANTHER" id="PTHR14456">
    <property type="entry name" value="INOSITOL POLYPHOSPHATE KINASE 1"/>
    <property type="match status" value="1"/>
</dbReference>
<keyword evidence="7 8" id="KW-0067">ATP-binding</keyword>
<sequence>MAAHQLASVADTLPLEWKYVSEGGATAVFSYVGPSDPQFDGMVLRLRKCPLGQPFRSAEEMTQEEPDDATVEFQQRCMERLVPPIHLPRMVSVKLNEPWLRAFSEAHNIDRRAERRRVDEIDWSRTKGVLATDLIGTDGLAVEIKPKWGFLPSPKHLTTTTSSVKTRTCRFCMHVHLKVLQGDTDVSVGYCPLDLFSGNPERIKLALESLWSSWLATDGTVNNWKMFVAGMLVRPQTIHDLKVALLGHGSDEDDPNVLRDKCVELLMPLLTDTPVLKVLAKLQRTLDILDIEGLSSLWHRTLVSYADPASGPDIPLSPVGQTSSLFESPDPTIDDWSKFIDQYLMQIGICTTTEERMNHAQFLTSNLRYYLMAYLLSATFKDCSIIVKPTMPGMQGKGSITIIDLDPKGMDRLRKWERLDARIAVAYGHIDEASRKICVDAGVDAW</sequence>
<evidence type="ECO:0000256" key="2">
    <source>
        <dbReference type="ARBA" id="ARBA00012023"/>
    </source>
</evidence>
<evidence type="ECO:0000256" key="1">
    <source>
        <dbReference type="ARBA" id="ARBA00001774"/>
    </source>
</evidence>
<dbReference type="InterPro" id="IPR043001">
    <property type="entry name" value="IP5_2-K_N_lobe"/>
</dbReference>
<comment type="function">
    <text evidence="8">Phosphorylates Ins(1,3,4,5,6)P5 at position 2 to form Ins(1,2,3,4,5,6)P6 (InsP6 or phytate).</text>
</comment>
<proteinExistence type="predicted"/>